<dbReference type="PANTHER" id="PTHR46609">
    <property type="entry name" value="EXONUCLEASE, PHAGE-TYPE/RECB, C-TERMINAL DOMAIN-CONTAINING PROTEIN"/>
    <property type="match status" value="1"/>
</dbReference>
<dbReference type="InterPro" id="IPR051703">
    <property type="entry name" value="NF-kappa-B_Signaling_Reg"/>
</dbReference>
<dbReference type="InterPro" id="IPR019080">
    <property type="entry name" value="YqaJ_viral_recombinase"/>
</dbReference>
<dbReference type="PANTHER" id="PTHR46609:SF6">
    <property type="entry name" value="EXONUCLEASE, PHAGE-TYPE_RECB, C-TERMINAL DOMAIN-CONTAINING PROTEIN-RELATED"/>
    <property type="match status" value="1"/>
</dbReference>
<dbReference type="Pfam" id="PF09588">
    <property type="entry name" value="YqaJ"/>
    <property type="match status" value="1"/>
</dbReference>
<organism evidence="2">
    <name type="scientific">viral metagenome</name>
    <dbReference type="NCBI Taxonomy" id="1070528"/>
    <lineage>
        <taxon>unclassified sequences</taxon>
        <taxon>metagenomes</taxon>
        <taxon>organismal metagenomes</taxon>
    </lineage>
</organism>
<sequence>MSNIRDLKWYRNRVKILLAKPQPPQRSTDWFAARNTRITASEAASCLYKSKSTCESYVNEFNIQNFKYKDTESLNHYETREEYIIKKCASFNGENVFRDSIYTLWGKKYEEVANILYCQLNNTKVIEFGLVSHPRLKWLAASPDGITPDGIMLEIKCPKSRKIDETCVPIHYYIQTQIQMETCDLDFCDFFECEIDELETEQQFIEQEINSNYQAKGIIFQIKDSGPDPKFIYPPVEIKMTEDYISWKNDLLLERQDIFPIYFFVKKYYNQRINRSKTWFANVKDEIKRTWDLVRRLQENKEEFEKYKDSIHRIKSKKFYERYHQTECEISDDDSTYIFYDESTSIEIEIEEEIKKTVNEVVCLIE</sequence>
<feature type="domain" description="YqaJ viral recombinase" evidence="1">
    <location>
        <begin position="29"/>
        <end position="183"/>
    </location>
</feature>
<dbReference type="InterPro" id="IPR011604">
    <property type="entry name" value="PDDEXK-like_dom_sf"/>
</dbReference>
<proteinExistence type="predicted"/>
<accession>A0A6C0ALC6</accession>
<evidence type="ECO:0000313" key="2">
    <source>
        <dbReference type="EMBL" id="QHS80542.1"/>
    </source>
</evidence>
<protein>
    <recommendedName>
        <fullName evidence="1">YqaJ viral recombinase domain-containing protein</fullName>
    </recommendedName>
</protein>
<name>A0A6C0ALC6_9ZZZZ</name>
<dbReference type="CDD" id="cd22343">
    <property type="entry name" value="PDDEXK_lambda_exonuclease-like"/>
    <property type="match status" value="1"/>
</dbReference>
<dbReference type="Gene3D" id="3.90.320.10">
    <property type="match status" value="1"/>
</dbReference>
<dbReference type="SUPFAM" id="SSF52980">
    <property type="entry name" value="Restriction endonuclease-like"/>
    <property type="match status" value="1"/>
</dbReference>
<reference evidence="2" key="1">
    <citation type="journal article" date="2020" name="Nature">
        <title>Giant virus diversity and host interactions through global metagenomics.</title>
        <authorList>
            <person name="Schulz F."/>
            <person name="Roux S."/>
            <person name="Paez-Espino D."/>
            <person name="Jungbluth S."/>
            <person name="Walsh D.A."/>
            <person name="Denef V.J."/>
            <person name="McMahon K.D."/>
            <person name="Konstantinidis K.T."/>
            <person name="Eloe-Fadrosh E.A."/>
            <person name="Kyrpides N.C."/>
            <person name="Woyke T."/>
        </authorList>
    </citation>
    <scope>NUCLEOTIDE SEQUENCE</scope>
    <source>
        <strain evidence="2">GVMAG-S-1091796-13</strain>
    </source>
</reference>
<dbReference type="InterPro" id="IPR011335">
    <property type="entry name" value="Restrct_endonuc-II-like"/>
</dbReference>
<dbReference type="EMBL" id="MN740714">
    <property type="protein sequence ID" value="QHS80542.1"/>
    <property type="molecule type" value="Genomic_DNA"/>
</dbReference>
<evidence type="ECO:0000259" key="1">
    <source>
        <dbReference type="Pfam" id="PF09588"/>
    </source>
</evidence>
<dbReference type="AlphaFoldDB" id="A0A6C0ALC6"/>